<protein>
    <submittedName>
        <fullName evidence="1">DNA ligase</fullName>
    </submittedName>
</protein>
<keyword evidence="1" id="KW-0436">Ligase</keyword>
<reference evidence="2" key="1">
    <citation type="journal article" date="2019" name="Plant Biotechnol. J.">
        <title>Genome sequencing of the Australian wild diploid species Gossypium australe highlights disease resistance and delayed gland morphogenesis.</title>
        <authorList>
            <person name="Cai Y."/>
            <person name="Cai X."/>
            <person name="Wang Q."/>
            <person name="Wang P."/>
            <person name="Zhang Y."/>
            <person name="Cai C."/>
            <person name="Xu Y."/>
            <person name="Wang K."/>
            <person name="Zhou Z."/>
            <person name="Wang C."/>
            <person name="Geng S."/>
            <person name="Li B."/>
            <person name="Dong Q."/>
            <person name="Hou Y."/>
            <person name="Wang H."/>
            <person name="Ai P."/>
            <person name="Liu Z."/>
            <person name="Yi F."/>
            <person name="Sun M."/>
            <person name="An G."/>
            <person name="Cheng J."/>
            <person name="Zhang Y."/>
            <person name="Shi Q."/>
            <person name="Xie Y."/>
            <person name="Shi X."/>
            <person name="Chang Y."/>
            <person name="Huang F."/>
            <person name="Chen Y."/>
            <person name="Hong S."/>
            <person name="Mi L."/>
            <person name="Sun Q."/>
            <person name="Zhang L."/>
            <person name="Zhou B."/>
            <person name="Peng R."/>
            <person name="Zhang X."/>
            <person name="Liu F."/>
        </authorList>
    </citation>
    <scope>NUCLEOTIDE SEQUENCE [LARGE SCALE GENOMIC DNA]</scope>
    <source>
        <strain evidence="2">cv. PA1801</strain>
    </source>
</reference>
<dbReference type="AlphaFoldDB" id="A0A5B6WCN0"/>
<accession>A0A5B6WCN0</accession>
<gene>
    <name evidence="1" type="ORF">EPI10_019600</name>
</gene>
<sequence>MLAACCARLGRKLKIIYSWSAFMQREFGKLCSLQREPEIWEQEQRWLITKLKGKTLFMITLNLAWNARLYWVWNERNNRVFLRSVEKRIRVAWKN</sequence>
<dbReference type="Proteomes" id="UP000325315">
    <property type="component" value="Unassembled WGS sequence"/>
</dbReference>
<keyword evidence="2" id="KW-1185">Reference proteome</keyword>
<evidence type="ECO:0000313" key="1">
    <source>
        <dbReference type="EMBL" id="KAA3479046.1"/>
    </source>
</evidence>
<comment type="caution">
    <text evidence="1">The sequence shown here is derived from an EMBL/GenBank/DDBJ whole genome shotgun (WGS) entry which is preliminary data.</text>
</comment>
<name>A0A5B6WCN0_9ROSI</name>
<evidence type="ECO:0000313" key="2">
    <source>
        <dbReference type="Proteomes" id="UP000325315"/>
    </source>
</evidence>
<dbReference type="EMBL" id="SMMG02000003">
    <property type="protein sequence ID" value="KAA3479046.1"/>
    <property type="molecule type" value="Genomic_DNA"/>
</dbReference>
<organism evidence="1 2">
    <name type="scientific">Gossypium australe</name>
    <dbReference type="NCBI Taxonomy" id="47621"/>
    <lineage>
        <taxon>Eukaryota</taxon>
        <taxon>Viridiplantae</taxon>
        <taxon>Streptophyta</taxon>
        <taxon>Embryophyta</taxon>
        <taxon>Tracheophyta</taxon>
        <taxon>Spermatophyta</taxon>
        <taxon>Magnoliopsida</taxon>
        <taxon>eudicotyledons</taxon>
        <taxon>Gunneridae</taxon>
        <taxon>Pentapetalae</taxon>
        <taxon>rosids</taxon>
        <taxon>malvids</taxon>
        <taxon>Malvales</taxon>
        <taxon>Malvaceae</taxon>
        <taxon>Malvoideae</taxon>
        <taxon>Gossypium</taxon>
    </lineage>
</organism>
<proteinExistence type="predicted"/>
<dbReference type="GO" id="GO:0016874">
    <property type="term" value="F:ligase activity"/>
    <property type="evidence" value="ECO:0007669"/>
    <property type="project" value="UniProtKB-KW"/>
</dbReference>
<dbReference type="OrthoDB" id="1938430at2759"/>